<dbReference type="EMBL" id="LSSN01000568">
    <property type="protein sequence ID" value="OMJ23291.1"/>
    <property type="molecule type" value="Genomic_DNA"/>
</dbReference>
<keyword evidence="1" id="KW-0812">Transmembrane</keyword>
<keyword evidence="3" id="KW-1185">Reference proteome</keyword>
<feature type="transmembrane region" description="Helical" evidence="1">
    <location>
        <begin position="12"/>
        <end position="29"/>
    </location>
</feature>
<reference evidence="2 3" key="1">
    <citation type="submission" date="2017-01" db="EMBL/GenBank/DDBJ databases">
        <authorList>
            <person name="Mah S.A."/>
            <person name="Swanson W.J."/>
            <person name="Moy G.W."/>
            <person name="Vacquier V.D."/>
        </authorList>
    </citation>
    <scope>NUCLEOTIDE SEQUENCE [LARGE SCALE GENOMIC DNA]</scope>
    <source>
        <strain evidence="2 3">GSMNP</strain>
    </source>
</reference>
<dbReference type="AlphaFoldDB" id="A0A1R1Y8L3"/>
<evidence type="ECO:0000313" key="2">
    <source>
        <dbReference type="EMBL" id="OMJ23291.1"/>
    </source>
</evidence>
<evidence type="ECO:0000256" key="1">
    <source>
        <dbReference type="SAM" id="Phobius"/>
    </source>
</evidence>
<gene>
    <name evidence="2" type="ORF">AYI70_g2364</name>
</gene>
<organism evidence="2 3">
    <name type="scientific">Smittium culicis</name>
    <dbReference type="NCBI Taxonomy" id="133412"/>
    <lineage>
        <taxon>Eukaryota</taxon>
        <taxon>Fungi</taxon>
        <taxon>Fungi incertae sedis</taxon>
        <taxon>Zoopagomycota</taxon>
        <taxon>Kickxellomycotina</taxon>
        <taxon>Harpellomycetes</taxon>
        <taxon>Harpellales</taxon>
        <taxon>Legeriomycetaceae</taxon>
        <taxon>Smittium</taxon>
    </lineage>
</organism>
<name>A0A1R1Y8L3_9FUNG</name>
<keyword evidence="1" id="KW-0472">Membrane</keyword>
<comment type="caution">
    <text evidence="2">The sequence shown here is derived from an EMBL/GenBank/DDBJ whole genome shotgun (WGS) entry which is preliminary data.</text>
</comment>
<proteinExistence type="predicted"/>
<dbReference type="Proteomes" id="UP000187283">
    <property type="component" value="Unassembled WGS sequence"/>
</dbReference>
<protein>
    <submittedName>
        <fullName evidence="2">Uncharacterized protein</fullName>
    </submittedName>
</protein>
<keyword evidence="1" id="KW-1133">Transmembrane helix</keyword>
<evidence type="ECO:0000313" key="3">
    <source>
        <dbReference type="Proteomes" id="UP000187283"/>
    </source>
</evidence>
<accession>A0A1R1Y8L3</accession>
<sequence>MRPKILLKNNRKTYSIAICITVLPSIYFLQFHTTHRMRLKPHFTHVTIRLGLILAPTSPNVLNSHFVPSSPSVTTIISATAYPSITT</sequence>